<dbReference type="PATRIC" id="fig|1276920.7.peg.1233"/>
<dbReference type="AlphaFoldDB" id="M7MW31"/>
<dbReference type="EMBL" id="AOCK01000003">
    <property type="protein sequence ID" value="EMQ99251.1"/>
    <property type="molecule type" value="Genomic_DNA"/>
</dbReference>
<reference evidence="2 3" key="1">
    <citation type="journal article" date="2013" name="Genome Announc.">
        <title>Draft Genome Sequence of Arthrobacter gangotriensis Strain Lz1yT, Isolated from a Penguin Rookery Soil Sample Collected in Antarctica, near the Indian Station Dakshin Gangotri.</title>
        <authorList>
            <person name="Shivaji S."/>
            <person name="Ara S."/>
            <person name="Bandi S."/>
            <person name="Singh A."/>
            <person name="Kumar Pinnaka A."/>
        </authorList>
    </citation>
    <scope>NUCLEOTIDE SEQUENCE [LARGE SCALE GENOMIC DNA]</scope>
    <source>
        <strain evidence="2 3">Lz1y</strain>
    </source>
</reference>
<dbReference type="SUPFAM" id="SSF51679">
    <property type="entry name" value="Bacterial luciferase-like"/>
    <property type="match status" value="1"/>
</dbReference>
<sequence>MSKKIGFLTFGHSGGSSNSPVPTGADAVRQMLDLAVAAEESGFDGAWMRVHHFGNSLSAPFPLLAAMAAKTTTLEVGTGVIDMRYENPLYMAEMAGATDAISNGRLQLGISRGSPEPARDGQHQFGYDLEPGNDWANETRERAARFRHAITGAGLAHPVPGGPHHDADERLPINPISPGLENRIWWGAGTIGAGLWTAAVGMNLLSSTLLLEDDGRPFHVLQADQLRQYKDAYAASGHSTGGKTAVTRSAFPITTDKDEIYFGRRESGDSVGVLDGSRARSGPTYAGSPEEVAAQFMADEAISEADYVLFALPNQLGVDYNAHVMTEIANIAREIGWKK</sequence>
<evidence type="ECO:0000313" key="2">
    <source>
        <dbReference type="EMBL" id="EMQ99251.1"/>
    </source>
</evidence>
<dbReference type="GO" id="GO:0005829">
    <property type="term" value="C:cytosol"/>
    <property type="evidence" value="ECO:0007669"/>
    <property type="project" value="TreeGrafter"/>
</dbReference>
<dbReference type="InterPro" id="IPR050766">
    <property type="entry name" value="Bact_Lucif_Oxidored"/>
</dbReference>
<dbReference type="GO" id="GO:0016705">
    <property type="term" value="F:oxidoreductase activity, acting on paired donors, with incorporation or reduction of molecular oxygen"/>
    <property type="evidence" value="ECO:0007669"/>
    <property type="project" value="InterPro"/>
</dbReference>
<protein>
    <submittedName>
        <fullName evidence="2">Luciferase-like protein</fullName>
    </submittedName>
</protein>
<dbReference type="Proteomes" id="UP000012015">
    <property type="component" value="Unassembled WGS sequence"/>
</dbReference>
<comment type="caution">
    <text evidence="2">The sequence shown here is derived from an EMBL/GenBank/DDBJ whole genome shotgun (WGS) entry which is preliminary data.</text>
</comment>
<organism evidence="2 3">
    <name type="scientific">Paeniglutamicibacter gangotriensis Lz1y</name>
    <dbReference type="NCBI Taxonomy" id="1276920"/>
    <lineage>
        <taxon>Bacteria</taxon>
        <taxon>Bacillati</taxon>
        <taxon>Actinomycetota</taxon>
        <taxon>Actinomycetes</taxon>
        <taxon>Micrococcales</taxon>
        <taxon>Micrococcaceae</taxon>
        <taxon>Paeniglutamicibacter</taxon>
    </lineage>
</organism>
<evidence type="ECO:0000313" key="3">
    <source>
        <dbReference type="Proteomes" id="UP000012015"/>
    </source>
</evidence>
<dbReference type="PANTHER" id="PTHR30137:SF15">
    <property type="entry name" value="BLL6902 PROTEIN"/>
    <property type="match status" value="1"/>
</dbReference>
<dbReference type="InterPro" id="IPR036661">
    <property type="entry name" value="Luciferase-like_sf"/>
</dbReference>
<evidence type="ECO:0000259" key="1">
    <source>
        <dbReference type="Pfam" id="PF00296"/>
    </source>
</evidence>
<keyword evidence="3" id="KW-1185">Reference proteome</keyword>
<dbReference type="RefSeq" id="WP_007270439.1">
    <property type="nucleotide sequence ID" value="NZ_AOCK01000003.1"/>
</dbReference>
<feature type="domain" description="Luciferase-like" evidence="1">
    <location>
        <begin position="5"/>
        <end position="259"/>
    </location>
</feature>
<name>M7MW31_9MICC</name>
<dbReference type="STRING" id="1276920.ADIAG_01244"/>
<dbReference type="Gene3D" id="3.20.20.30">
    <property type="entry name" value="Luciferase-like domain"/>
    <property type="match status" value="1"/>
</dbReference>
<proteinExistence type="predicted"/>
<dbReference type="eggNOG" id="COG2141">
    <property type="taxonomic scope" value="Bacteria"/>
</dbReference>
<gene>
    <name evidence="2" type="ORF">ADIAG_01244</name>
</gene>
<dbReference type="PANTHER" id="PTHR30137">
    <property type="entry name" value="LUCIFERASE-LIKE MONOOXYGENASE"/>
    <property type="match status" value="1"/>
</dbReference>
<dbReference type="InterPro" id="IPR011251">
    <property type="entry name" value="Luciferase-like_dom"/>
</dbReference>
<dbReference type="Pfam" id="PF00296">
    <property type="entry name" value="Bac_luciferase"/>
    <property type="match status" value="1"/>
</dbReference>
<accession>M7MW31</accession>